<dbReference type="PANTHER" id="PTHR10900:SF77">
    <property type="entry name" value="FI19380P1"/>
    <property type="match status" value="1"/>
</dbReference>
<feature type="signal peptide" evidence="1">
    <location>
        <begin position="1"/>
        <end position="27"/>
    </location>
</feature>
<gene>
    <name evidence="3" type="ORF">ACFOD3_22690</name>
</gene>
<evidence type="ECO:0000313" key="4">
    <source>
        <dbReference type="Proteomes" id="UP001595420"/>
    </source>
</evidence>
<name>A0ABV7C2W3_9PROT</name>
<dbReference type="Pfam" id="PF02469">
    <property type="entry name" value="Fasciclin"/>
    <property type="match status" value="1"/>
</dbReference>
<comment type="caution">
    <text evidence="3">The sequence shown here is derived from an EMBL/GenBank/DDBJ whole genome shotgun (WGS) entry which is preliminary data.</text>
</comment>
<evidence type="ECO:0000256" key="1">
    <source>
        <dbReference type="SAM" id="SignalP"/>
    </source>
</evidence>
<accession>A0ABV7C2W3</accession>
<keyword evidence="1" id="KW-0732">Signal</keyword>
<protein>
    <submittedName>
        <fullName evidence="3">Fasciclin domain-containing protein</fullName>
    </submittedName>
</protein>
<sequence length="164" mass="16968">MTRLRRLIIGAAAGLASAALAPAGAQAASLFETVAANPRLSTFASLIRKAGLESQLGSQAGVTLYAPTNAAFEALPYAAYRRLTETSGQAEAAAVVRAHMVSWSSPIPMDTDGSAVMTTLGGTQLAFQGISSSTVRVNGRPILQMNIRADNGFLHIVSDVLPTP</sequence>
<dbReference type="SMART" id="SM00554">
    <property type="entry name" value="FAS1"/>
    <property type="match status" value="1"/>
</dbReference>
<feature type="domain" description="FAS1" evidence="2">
    <location>
        <begin position="27"/>
        <end position="161"/>
    </location>
</feature>
<dbReference type="EMBL" id="JBHRSB010000007">
    <property type="protein sequence ID" value="MFC3002725.1"/>
    <property type="molecule type" value="Genomic_DNA"/>
</dbReference>
<organism evidence="3 4">
    <name type="scientific">Falsiroseomonas tokyonensis</name>
    <dbReference type="NCBI Taxonomy" id="430521"/>
    <lineage>
        <taxon>Bacteria</taxon>
        <taxon>Pseudomonadati</taxon>
        <taxon>Pseudomonadota</taxon>
        <taxon>Alphaproteobacteria</taxon>
        <taxon>Acetobacterales</taxon>
        <taxon>Roseomonadaceae</taxon>
        <taxon>Falsiroseomonas</taxon>
    </lineage>
</organism>
<reference evidence="4" key="1">
    <citation type="journal article" date="2019" name="Int. J. Syst. Evol. Microbiol.">
        <title>The Global Catalogue of Microorganisms (GCM) 10K type strain sequencing project: providing services to taxonomists for standard genome sequencing and annotation.</title>
        <authorList>
            <consortium name="The Broad Institute Genomics Platform"/>
            <consortium name="The Broad Institute Genome Sequencing Center for Infectious Disease"/>
            <person name="Wu L."/>
            <person name="Ma J."/>
        </authorList>
    </citation>
    <scope>NUCLEOTIDE SEQUENCE [LARGE SCALE GENOMIC DNA]</scope>
    <source>
        <strain evidence="4">CGMCC 1.16855</strain>
    </source>
</reference>
<dbReference type="PANTHER" id="PTHR10900">
    <property type="entry name" value="PERIOSTIN-RELATED"/>
    <property type="match status" value="1"/>
</dbReference>
<evidence type="ECO:0000313" key="3">
    <source>
        <dbReference type="EMBL" id="MFC3002725.1"/>
    </source>
</evidence>
<dbReference type="RefSeq" id="WP_216838816.1">
    <property type="nucleotide sequence ID" value="NZ_JAFNJS010000007.1"/>
</dbReference>
<dbReference type="InterPro" id="IPR050904">
    <property type="entry name" value="Adhesion/Biosynth-related"/>
</dbReference>
<keyword evidence="4" id="KW-1185">Reference proteome</keyword>
<dbReference type="Proteomes" id="UP001595420">
    <property type="component" value="Unassembled WGS sequence"/>
</dbReference>
<feature type="chain" id="PRO_5046555688" evidence="1">
    <location>
        <begin position="28"/>
        <end position="164"/>
    </location>
</feature>
<dbReference type="InterPro" id="IPR000782">
    <property type="entry name" value="FAS1_domain"/>
</dbReference>
<dbReference type="PROSITE" id="PS50213">
    <property type="entry name" value="FAS1"/>
    <property type="match status" value="1"/>
</dbReference>
<proteinExistence type="predicted"/>
<evidence type="ECO:0000259" key="2">
    <source>
        <dbReference type="PROSITE" id="PS50213"/>
    </source>
</evidence>